<keyword evidence="9" id="KW-1185">Reference proteome</keyword>
<dbReference type="Gene3D" id="2.40.100.10">
    <property type="entry name" value="Cyclophilin-like"/>
    <property type="match status" value="1"/>
</dbReference>
<sequence length="196" mass="21876">MIKYPQLETDKENGPYATIVTDKGDIKIKLFPDQAPNTVKNFIELANANYYDHCNFHRVINDFMIQTGDPTGTGNGGESIWHHPFEDEFSDQLYNLRGAVSMANAGPNTNGSQFFIVQNKKTNPEILNQLKEANFPSEIITAYKQLGGTPWLDFRHTVFGQVVSGMNVVDQIATVPVDAADSPRDDVLINQIKISE</sequence>
<dbReference type="CDD" id="cd00317">
    <property type="entry name" value="cyclophilin"/>
    <property type="match status" value="1"/>
</dbReference>
<dbReference type="InterPro" id="IPR044666">
    <property type="entry name" value="Cyclophilin_A-like"/>
</dbReference>
<proteinExistence type="inferred from homology"/>
<evidence type="ECO:0000256" key="3">
    <source>
        <dbReference type="ARBA" id="ARBA00007365"/>
    </source>
</evidence>
<evidence type="ECO:0000259" key="7">
    <source>
        <dbReference type="PROSITE" id="PS50072"/>
    </source>
</evidence>
<gene>
    <name evidence="8" type="ORF">MOO44_07785</name>
</gene>
<dbReference type="AlphaFoldDB" id="A0A976X5K1"/>
<keyword evidence="4 6" id="KW-0697">Rotamase</keyword>
<comment type="similarity">
    <text evidence="3 6">Belongs to the cyclophilin-type PPIase family.</text>
</comment>
<reference evidence="8" key="1">
    <citation type="journal article" date="2022" name="Int. J. Syst. Evol. Microbiol.">
        <title>Apilactobacillus apisilvae sp. nov., Nicolia spurrieriana gen. nov. sp. nov., Bombilactobacillus folatiphilus sp. nov. and Bombilactobacillus thymidiniphilus sp. nov., four new lactic acid bacterial isolates from stingless bees Tetragonula carbonaria and Austroplebeia australis.</title>
        <authorList>
            <person name="Oliphant S.A."/>
            <person name="Watson-Haigh N.S."/>
            <person name="Sumby K.M."/>
            <person name="Gardner J."/>
            <person name="Groom S."/>
            <person name="Jiranek V."/>
        </authorList>
    </citation>
    <scope>NUCLEOTIDE SEQUENCE</scope>
    <source>
        <strain evidence="8">SGEP1_A5</strain>
    </source>
</reference>
<dbReference type="InterPro" id="IPR024936">
    <property type="entry name" value="Cyclophilin-type_PPIase"/>
</dbReference>
<dbReference type="SUPFAM" id="SSF50891">
    <property type="entry name" value="Cyclophilin-like"/>
    <property type="match status" value="1"/>
</dbReference>
<dbReference type="PIRSF" id="PIRSF001467">
    <property type="entry name" value="Peptidylpro_ismrse"/>
    <property type="match status" value="1"/>
</dbReference>
<dbReference type="RefSeq" id="WP_260116562.1">
    <property type="nucleotide sequence ID" value="NZ_CP093361.1"/>
</dbReference>
<name>A0A976X5K1_9LACO</name>
<evidence type="ECO:0000256" key="5">
    <source>
        <dbReference type="ARBA" id="ARBA00023235"/>
    </source>
</evidence>
<evidence type="ECO:0000256" key="2">
    <source>
        <dbReference type="ARBA" id="ARBA00002388"/>
    </source>
</evidence>
<comment type="function">
    <text evidence="2 6">PPIases accelerate the folding of proteins. It catalyzes the cis-trans isomerization of proline imidic peptide bonds in oligopeptides.</text>
</comment>
<dbReference type="InterPro" id="IPR020892">
    <property type="entry name" value="Cyclophilin-type_PPIase_CS"/>
</dbReference>
<dbReference type="PROSITE" id="PS50072">
    <property type="entry name" value="CSA_PPIASE_2"/>
    <property type="match status" value="1"/>
</dbReference>
<dbReference type="PROSITE" id="PS00170">
    <property type="entry name" value="CSA_PPIASE_1"/>
    <property type="match status" value="1"/>
</dbReference>
<evidence type="ECO:0000256" key="1">
    <source>
        <dbReference type="ARBA" id="ARBA00000971"/>
    </source>
</evidence>
<evidence type="ECO:0000313" key="8">
    <source>
        <dbReference type="EMBL" id="UQS86759.1"/>
    </source>
</evidence>
<dbReference type="GO" id="GO:0003755">
    <property type="term" value="F:peptidyl-prolyl cis-trans isomerase activity"/>
    <property type="evidence" value="ECO:0007669"/>
    <property type="project" value="UniProtKB-UniRule"/>
</dbReference>
<dbReference type="PANTHER" id="PTHR45625">
    <property type="entry name" value="PEPTIDYL-PROLYL CIS-TRANS ISOMERASE-RELATED"/>
    <property type="match status" value="1"/>
</dbReference>
<evidence type="ECO:0000313" key="9">
    <source>
        <dbReference type="Proteomes" id="UP000831181"/>
    </source>
</evidence>
<dbReference type="Pfam" id="PF00160">
    <property type="entry name" value="Pro_isomerase"/>
    <property type="match status" value="1"/>
</dbReference>
<evidence type="ECO:0000256" key="4">
    <source>
        <dbReference type="ARBA" id="ARBA00023110"/>
    </source>
</evidence>
<dbReference type="KEGG" id="lbe:MOO44_07785"/>
<comment type="catalytic activity">
    <reaction evidence="1 6">
        <text>[protein]-peptidylproline (omega=180) = [protein]-peptidylproline (omega=0)</text>
        <dbReference type="Rhea" id="RHEA:16237"/>
        <dbReference type="Rhea" id="RHEA-COMP:10747"/>
        <dbReference type="Rhea" id="RHEA-COMP:10748"/>
        <dbReference type="ChEBI" id="CHEBI:83833"/>
        <dbReference type="ChEBI" id="CHEBI:83834"/>
        <dbReference type="EC" id="5.2.1.8"/>
    </reaction>
</comment>
<dbReference type="InterPro" id="IPR029000">
    <property type="entry name" value="Cyclophilin-like_dom_sf"/>
</dbReference>
<dbReference type="PRINTS" id="PR00153">
    <property type="entry name" value="CSAPPISMRASE"/>
</dbReference>
<dbReference type="EMBL" id="CP093361">
    <property type="protein sequence ID" value="UQS86759.1"/>
    <property type="molecule type" value="Genomic_DNA"/>
</dbReference>
<dbReference type="InterPro" id="IPR002130">
    <property type="entry name" value="Cyclophilin-type_PPIase_dom"/>
</dbReference>
<keyword evidence="5 6" id="KW-0413">Isomerase</keyword>
<dbReference type="EC" id="5.2.1.8" evidence="6"/>
<accession>A0A976X5K1</accession>
<dbReference type="PANTHER" id="PTHR45625:SF4">
    <property type="entry name" value="PEPTIDYLPROLYL ISOMERASE DOMAIN AND WD REPEAT-CONTAINING PROTEIN 1"/>
    <property type="match status" value="1"/>
</dbReference>
<dbReference type="Proteomes" id="UP000831181">
    <property type="component" value="Chromosome"/>
</dbReference>
<organism evidence="8 9">
    <name type="scientific">Nicoliella spurrieriana</name>
    <dbReference type="NCBI Taxonomy" id="2925830"/>
    <lineage>
        <taxon>Bacteria</taxon>
        <taxon>Bacillati</taxon>
        <taxon>Bacillota</taxon>
        <taxon>Bacilli</taxon>
        <taxon>Lactobacillales</taxon>
        <taxon>Lactobacillaceae</taxon>
        <taxon>Nicoliella</taxon>
    </lineage>
</organism>
<protein>
    <recommendedName>
        <fullName evidence="6">Peptidyl-prolyl cis-trans isomerase</fullName>
        <shortName evidence="6">PPIase</shortName>
        <ecNumber evidence="6">5.2.1.8</ecNumber>
    </recommendedName>
</protein>
<dbReference type="GO" id="GO:0006457">
    <property type="term" value="P:protein folding"/>
    <property type="evidence" value="ECO:0007669"/>
    <property type="project" value="InterPro"/>
</dbReference>
<feature type="domain" description="PPIase cyclophilin-type" evidence="7">
    <location>
        <begin position="24"/>
        <end position="194"/>
    </location>
</feature>
<evidence type="ECO:0000256" key="6">
    <source>
        <dbReference type="RuleBase" id="RU363019"/>
    </source>
</evidence>